<keyword evidence="5" id="KW-1185">Reference proteome</keyword>
<dbReference type="InterPro" id="IPR015915">
    <property type="entry name" value="Kelch-typ_b-propeller"/>
</dbReference>
<evidence type="ECO:0000256" key="1">
    <source>
        <dbReference type="ARBA" id="ARBA00022441"/>
    </source>
</evidence>
<protein>
    <recommendedName>
        <fullName evidence="3">Attractin/MKLN-like beta-propeller domain-containing protein</fullName>
    </recommendedName>
</protein>
<evidence type="ECO:0000313" key="4">
    <source>
        <dbReference type="EMBL" id="KPI85505.1"/>
    </source>
</evidence>
<dbReference type="EMBL" id="LJSK01000183">
    <property type="protein sequence ID" value="KPI85505.1"/>
    <property type="molecule type" value="Genomic_DNA"/>
</dbReference>
<evidence type="ECO:0000313" key="5">
    <source>
        <dbReference type="Proteomes" id="UP000038009"/>
    </source>
</evidence>
<dbReference type="VEuPathDB" id="TriTrypDB:Lsey_0183_0040"/>
<evidence type="ECO:0000256" key="2">
    <source>
        <dbReference type="ARBA" id="ARBA00022737"/>
    </source>
</evidence>
<keyword evidence="2" id="KW-0677">Repeat</keyword>
<organism evidence="4 5">
    <name type="scientific">Leptomonas seymouri</name>
    <dbReference type="NCBI Taxonomy" id="5684"/>
    <lineage>
        <taxon>Eukaryota</taxon>
        <taxon>Discoba</taxon>
        <taxon>Euglenozoa</taxon>
        <taxon>Kinetoplastea</taxon>
        <taxon>Metakinetoplastina</taxon>
        <taxon>Trypanosomatida</taxon>
        <taxon>Trypanosomatidae</taxon>
        <taxon>Leishmaniinae</taxon>
        <taxon>Leptomonas</taxon>
    </lineage>
</organism>
<proteinExistence type="predicted"/>
<feature type="domain" description="Attractin/MKLN-like beta-propeller" evidence="3">
    <location>
        <begin position="45"/>
        <end position="287"/>
    </location>
</feature>
<dbReference type="Proteomes" id="UP000038009">
    <property type="component" value="Unassembled WGS sequence"/>
</dbReference>
<dbReference type="PANTHER" id="PTHR46093">
    <property type="entry name" value="ACYL-COA-BINDING DOMAIN-CONTAINING PROTEIN 5"/>
    <property type="match status" value="1"/>
</dbReference>
<keyword evidence="1" id="KW-0880">Kelch repeat</keyword>
<evidence type="ECO:0000259" key="3">
    <source>
        <dbReference type="Pfam" id="PF24981"/>
    </source>
</evidence>
<gene>
    <name evidence="4" type="ORF">ABL78_5425</name>
</gene>
<reference evidence="4 5" key="1">
    <citation type="journal article" date="2015" name="PLoS Pathog.">
        <title>Leptomonas seymouri: Adaptations to the Dixenous Life Cycle Analyzed by Genome Sequencing, Transcriptome Profiling and Co-infection with Leishmania donovani.</title>
        <authorList>
            <person name="Kraeva N."/>
            <person name="Butenko A."/>
            <person name="Hlavacova J."/>
            <person name="Kostygov A."/>
            <person name="Myskova J."/>
            <person name="Grybchuk D."/>
            <person name="Lestinova T."/>
            <person name="Votypka J."/>
            <person name="Volf P."/>
            <person name="Opperdoes F."/>
            <person name="Flegontov P."/>
            <person name="Lukes J."/>
            <person name="Yurchenko V."/>
        </authorList>
    </citation>
    <scope>NUCLEOTIDE SEQUENCE [LARGE SCALE GENOMIC DNA]</scope>
    <source>
        <strain evidence="4 5">ATCC 30220</strain>
    </source>
</reference>
<dbReference type="InterPro" id="IPR056737">
    <property type="entry name" value="Beta-prop_ATRN-MKLN-like"/>
</dbReference>
<comment type="caution">
    <text evidence="4">The sequence shown here is derived from an EMBL/GenBank/DDBJ whole genome shotgun (WGS) entry which is preliminary data.</text>
</comment>
<dbReference type="Gene3D" id="2.120.10.80">
    <property type="entry name" value="Kelch-type beta propeller"/>
    <property type="match status" value="2"/>
</dbReference>
<dbReference type="InterPro" id="IPR011043">
    <property type="entry name" value="Gal_Oxase/kelch_b-propeller"/>
</dbReference>
<dbReference type="PANTHER" id="PTHR46093:SF18">
    <property type="entry name" value="FIBRONECTIN TYPE-III DOMAIN-CONTAINING PROTEIN"/>
    <property type="match status" value="1"/>
</dbReference>
<dbReference type="OMA" id="GHSAQVE"/>
<sequence>MAFAFRWLTGLRTGSCGAAQQQHQQTPPPGCCQSLVCYQERFLILFGGGSLYHFSNEVYVYDLTCRSWSCKQPENSDIVAPRLGHSAVIYKDAMIVYGGQDLHSPVVYDEVLQLDLIAWRWSLLHRAPPYPEGPGARRLHSAHVIGDCMYVLLGVPFQTDESLVWSLDLGTGVWCDVRPMLAPLPADHGYDLGHRDPQQRLCGCCTEVSGSSIYAFGGYLVSEGDDDSRYDTLTYVQTLYEFNAVGNTFRWLQPAFPFPQPPRRYASAMAVHRGYVYIFGGDANQEDVTRYFDDVWRIRVDNDDIGPWERVSVAGVGPSPRSGCGYTYARSSLYLVGGEMSRRELLHNESYSNEVFALPLGYSCGLSLRDNVARWIGLLPPQQAPSLPLRTAWLREHLPLGARQALEPYMRC</sequence>
<accession>A0A0N1I272</accession>
<dbReference type="AlphaFoldDB" id="A0A0N1I272"/>
<dbReference type="SUPFAM" id="SSF50965">
    <property type="entry name" value="Galactose oxidase, central domain"/>
    <property type="match status" value="1"/>
</dbReference>
<name>A0A0N1I272_LEPSE</name>
<dbReference type="Pfam" id="PF24981">
    <property type="entry name" value="Beta-prop_ATRN-LZTR1"/>
    <property type="match status" value="1"/>
</dbReference>
<dbReference type="OrthoDB" id="432528at2759"/>